<sequence>PFPAASFPSPPPAGRTPGRPEAAEGRRALPVPPADAAVRALGPEQRRRIRPVETVVGVPQADARGRPTAPLRRGESEAVRGCDNDEEERDRGRRTIPTVRRQQTAAAHCLGWF</sequence>
<dbReference type="AlphaFoldDB" id="K0SEU9"/>
<dbReference type="Proteomes" id="UP000266841">
    <property type="component" value="Unassembled WGS sequence"/>
</dbReference>
<name>K0SEU9_THAOC</name>
<keyword evidence="3" id="KW-1185">Reference proteome</keyword>
<proteinExistence type="predicted"/>
<comment type="caution">
    <text evidence="2">The sequence shown here is derived from an EMBL/GenBank/DDBJ whole genome shotgun (WGS) entry which is preliminary data.</text>
</comment>
<feature type="compositionally biased region" description="Basic and acidic residues" evidence="1">
    <location>
        <begin position="72"/>
        <end position="93"/>
    </location>
</feature>
<evidence type="ECO:0000256" key="1">
    <source>
        <dbReference type="SAM" id="MobiDB-lite"/>
    </source>
</evidence>
<evidence type="ECO:0000313" key="3">
    <source>
        <dbReference type="Proteomes" id="UP000266841"/>
    </source>
</evidence>
<dbReference type="EMBL" id="AGNL01018200">
    <property type="protein sequence ID" value="EJK63519.1"/>
    <property type="molecule type" value="Genomic_DNA"/>
</dbReference>
<reference evidence="2 3" key="1">
    <citation type="journal article" date="2012" name="Genome Biol.">
        <title>Genome and low-iron response of an oceanic diatom adapted to chronic iron limitation.</title>
        <authorList>
            <person name="Lommer M."/>
            <person name="Specht M."/>
            <person name="Roy A.S."/>
            <person name="Kraemer L."/>
            <person name="Andreson R."/>
            <person name="Gutowska M.A."/>
            <person name="Wolf J."/>
            <person name="Bergner S.V."/>
            <person name="Schilhabel M.B."/>
            <person name="Klostermeier U.C."/>
            <person name="Beiko R.G."/>
            <person name="Rosenstiel P."/>
            <person name="Hippler M."/>
            <person name="Laroche J."/>
        </authorList>
    </citation>
    <scope>NUCLEOTIDE SEQUENCE [LARGE SCALE GENOMIC DNA]</scope>
    <source>
        <strain evidence="2 3">CCMP1005</strain>
    </source>
</reference>
<organism evidence="2 3">
    <name type="scientific">Thalassiosira oceanica</name>
    <name type="common">Marine diatom</name>
    <dbReference type="NCBI Taxonomy" id="159749"/>
    <lineage>
        <taxon>Eukaryota</taxon>
        <taxon>Sar</taxon>
        <taxon>Stramenopiles</taxon>
        <taxon>Ochrophyta</taxon>
        <taxon>Bacillariophyta</taxon>
        <taxon>Coscinodiscophyceae</taxon>
        <taxon>Thalassiosirophycidae</taxon>
        <taxon>Thalassiosirales</taxon>
        <taxon>Thalassiosiraceae</taxon>
        <taxon>Thalassiosira</taxon>
    </lineage>
</organism>
<feature type="region of interest" description="Disordered" evidence="1">
    <location>
        <begin position="1"/>
        <end position="35"/>
    </location>
</feature>
<gene>
    <name evidence="2" type="ORF">THAOC_15815</name>
</gene>
<protein>
    <submittedName>
        <fullName evidence="2">Uncharacterized protein</fullName>
    </submittedName>
</protein>
<evidence type="ECO:0000313" key="2">
    <source>
        <dbReference type="EMBL" id="EJK63519.1"/>
    </source>
</evidence>
<feature type="region of interest" description="Disordered" evidence="1">
    <location>
        <begin position="52"/>
        <end position="113"/>
    </location>
</feature>
<accession>K0SEU9</accession>
<feature type="non-terminal residue" evidence="2">
    <location>
        <position position="1"/>
    </location>
</feature>
<feature type="compositionally biased region" description="Pro residues" evidence="1">
    <location>
        <begin position="1"/>
        <end position="14"/>
    </location>
</feature>